<gene>
    <name evidence="6" type="ORF">AN477_05135</name>
</gene>
<sequence>MTTPVHPRRVLIIGCGLIGTSMALAITDHYPDTVVDGVDTSRRHRDLAVETKTFHQVFAELPNEQYDLAVLAIPVQAACALLVPASEHAALVMDVCSVKVPICDEALQRGLTDTFVPTHPMAGTAGQGPMAGIRSLFEQQPWILLRDWDTSGLLTEWLAGLSAKIEWADNAAEHDAAMAAVSHGNHLMSVAAMLAADGGLQETGGQTWPGFTGPGFRDVTRLSASGHAFWVPTLMANRESVLSYLERAQETLEVLQKVLHQRDEQGLASILEQAKQAKDRWTKRQV</sequence>
<evidence type="ECO:0000256" key="2">
    <source>
        <dbReference type="ARBA" id="ARBA00023002"/>
    </source>
</evidence>
<dbReference type="Pfam" id="PF20463">
    <property type="entry name" value="PDH_C"/>
    <property type="match status" value="1"/>
</dbReference>
<evidence type="ECO:0000256" key="4">
    <source>
        <dbReference type="SAM" id="SignalP"/>
    </source>
</evidence>
<name>A0A0N8PPP1_9BACL</name>
<dbReference type="PROSITE" id="PS51176">
    <property type="entry name" value="PDH_ADH"/>
    <property type="match status" value="1"/>
</dbReference>
<accession>A0A0N8PPP1</accession>
<dbReference type="InterPro" id="IPR003099">
    <property type="entry name" value="Prephen_DH"/>
</dbReference>
<dbReference type="OrthoDB" id="9802008at2"/>
<comment type="similarity">
    <text evidence="1">Belongs to the prephenate/arogenate dehydrogenase family.</text>
</comment>
<dbReference type="Gene3D" id="1.10.3660.10">
    <property type="entry name" value="6-phosphogluconate dehydrogenase C-terminal like domain"/>
    <property type="match status" value="1"/>
</dbReference>
<feature type="signal peptide" evidence="4">
    <location>
        <begin position="1"/>
        <end position="25"/>
    </location>
</feature>
<dbReference type="Pfam" id="PF02153">
    <property type="entry name" value="PDH_N"/>
    <property type="match status" value="1"/>
</dbReference>
<dbReference type="GO" id="GO:0008977">
    <property type="term" value="F:prephenate dehydrogenase (NAD+) activity"/>
    <property type="evidence" value="ECO:0007669"/>
    <property type="project" value="InterPro"/>
</dbReference>
<protein>
    <recommendedName>
        <fullName evidence="5">Prephenate/arogenate dehydrogenase domain-containing protein</fullName>
    </recommendedName>
</protein>
<comment type="pathway">
    <text evidence="3">Amino-acid biosynthesis.</text>
</comment>
<dbReference type="InterPro" id="IPR050812">
    <property type="entry name" value="Preph/Arog_dehydrog"/>
</dbReference>
<evidence type="ECO:0000313" key="6">
    <source>
        <dbReference type="EMBL" id="KPV44869.1"/>
    </source>
</evidence>
<dbReference type="EMBL" id="LJCO01000020">
    <property type="protein sequence ID" value="KPV44869.1"/>
    <property type="molecule type" value="Genomic_DNA"/>
</dbReference>
<dbReference type="SUPFAM" id="SSF51735">
    <property type="entry name" value="NAD(P)-binding Rossmann-fold domains"/>
    <property type="match status" value="1"/>
</dbReference>
<dbReference type="PATRIC" id="fig|471514.4.peg.3194"/>
<comment type="caution">
    <text evidence="6">The sequence shown here is derived from an EMBL/GenBank/DDBJ whole genome shotgun (WGS) entry which is preliminary data.</text>
</comment>
<evidence type="ECO:0000256" key="1">
    <source>
        <dbReference type="ARBA" id="ARBA00007964"/>
    </source>
</evidence>
<proteinExistence type="inferred from homology"/>
<dbReference type="AlphaFoldDB" id="A0A0N8PPP1"/>
<reference evidence="6 7" key="1">
    <citation type="submission" date="2015-09" db="EMBL/GenBank/DDBJ databases">
        <title>Draft genome sequence of Alicyclobacillus ferrooxydans DSM 22381.</title>
        <authorList>
            <person name="Hemp J."/>
        </authorList>
    </citation>
    <scope>NUCLEOTIDE SEQUENCE [LARGE SCALE GENOMIC DNA]</scope>
    <source>
        <strain evidence="6 7">TC-34</strain>
    </source>
</reference>
<dbReference type="InterPro" id="IPR036291">
    <property type="entry name" value="NAD(P)-bd_dom_sf"/>
</dbReference>
<dbReference type="Gene3D" id="3.40.50.720">
    <property type="entry name" value="NAD(P)-binding Rossmann-like Domain"/>
    <property type="match status" value="1"/>
</dbReference>
<evidence type="ECO:0000259" key="5">
    <source>
        <dbReference type="PROSITE" id="PS51176"/>
    </source>
</evidence>
<feature type="chain" id="PRO_5006029299" description="Prephenate/arogenate dehydrogenase domain-containing protein" evidence="4">
    <location>
        <begin position="26"/>
        <end position="286"/>
    </location>
</feature>
<dbReference type="GO" id="GO:0070403">
    <property type="term" value="F:NAD+ binding"/>
    <property type="evidence" value="ECO:0007669"/>
    <property type="project" value="InterPro"/>
</dbReference>
<keyword evidence="2" id="KW-0560">Oxidoreductase</keyword>
<dbReference type="PANTHER" id="PTHR21363:SF0">
    <property type="entry name" value="PREPHENATE DEHYDROGENASE [NADP(+)]"/>
    <property type="match status" value="1"/>
</dbReference>
<dbReference type="SUPFAM" id="SSF48179">
    <property type="entry name" value="6-phosphogluconate dehydrogenase C-terminal domain-like"/>
    <property type="match status" value="1"/>
</dbReference>
<dbReference type="InterPro" id="IPR046826">
    <property type="entry name" value="PDH_N"/>
</dbReference>
<dbReference type="RefSeq" id="WP_054968100.1">
    <property type="nucleotide sequence ID" value="NZ_LJCO01000020.1"/>
</dbReference>
<dbReference type="GO" id="GO:0004665">
    <property type="term" value="F:prephenate dehydrogenase (NADP+) activity"/>
    <property type="evidence" value="ECO:0007669"/>
    <property type="project" value="InterPro"/>
</dbReference>
<organism evidence="6 7">
    <name type="scientific">Alicyclobacillus ferrooxydans</name>
    <dbReference type="NCBI Taxonomy" id="471514"/>
    <lineage>
        <taxon>Bacteria</taxon>
        <taxon>Bacillati</taxon>
        <taxon>Bacillota</taxon>
        <taxon>Bacilli</taxon>
        <taxon>Bacillales</taxon>
        <taxon>Alicyclobacillaceae</taxon>
        <taxon>Alicyclobacillus</taxon>
    </lineage>
</organism>
<dbReference type="STRING" id="471514.AN477_05135"/>
<dbReference type="InterPro" id="IPR008927">
    <property type="entry name" value="6-PGluconate_DH-like_C_sf"/>
</dbReference>
<evidence type="ECO:0000256" key="3">
    <source>
        <dbReference type="ARBA" id="ARBA00029440"/>
    </source>
</evidence>
<dbReference type="Proteomes" id="UP000050482">
    <property type="component" value="Unassembled WGS sequence"/>
</dbReference>
<dbReference type="InterPro" id="IPR046825">
    <property type="entry name" value="PDH_C"/>
</dbReference>
<feature type="domain" description="Prephenate/arogenate dehydrogenase" evidence="5">
    <location>
        <begin position="8"/>
        <end position="286"/>
    </location>
</feature>
<dbReference type="PANTHER" id="PTHR21363">
    <property type="entry name" value="PREPHENATE DEHYDROGENASE"/>
    <property type="match status" value="1"/>
</dbReference>
<dbReference type="GO" id="GO:0006571">
    <property type="term" value="P:tyrosine biosynthetic process"/>
    <property type="evidence" value="ECO:0007669"/>
    <property type="project" value="InterPro"/>
</dbReference>
<keyword evidence="4" id="KW-0732">Signal</keyword>
<keyword evidence="7" id="KW-1185">Reference proteome</keyword>
<evidence type="ECO:0000313" key="7">
    <source>
        <dbReference type="Proteomes" id="UP000050482"/>
    </source>
</evidence>